<sequence length="262" mass="30110">MKLFQILRSKRKAVHLTQDDVAKKLHVSHQAVSNWENNKTIPSLDFIKLLSQLYCCSADDFLILEKENNLNQFSNNSFENFQLSRKYSEATIEMRKNSEPSSSKKIDIYRATDPRIDIDISNVPLDTGYFCNLPKNLVFQGKNISLRLRSKYNSHSVRLKKSELDQSSQIDRVELIGTTVENLKISKHLGIPSPIIKVNLLSRACDLFCEFMRKQRDFSKIAMMIDPLRVQVFLETDKGHSAVKLETKILDTCALSVINNKI</sequence>
<dbReference type="Pfam" id="PF01381">
    <property type="entry name" value="HTH_3"/>
    <property type="match status" value="1"/>
</dbReference>
<keyword evidence="1" id="KW-0238">DNA-binding</keyword>
<dbReference type="RefSeq" id="WP_121978363.1">
    <property type="nucleotide sequence ID" value="NZ_JBHTLH010000006.1"/>
</dbReference>
<comment type="caution">
    <text evidence="3">The sequence shown here is derived from an EMBL/GenBank/DDBJ whole genome shotgun (WGS) entry which is preliminary data.</text>
</comment>
<dbReference type="CDD" id="cd00093">
    <property type="entry name" value="HTH_XRE"/>
    <property type="match status" value="1"/>
</dbReference>
<evidence type="ECO:0000259" key="2">
    <source>
        <dbReference type="PROSITE" id="PS50943"/>
    </source>
</evidence>
<dbReference type="InterPro" id="IPR001387">
    <property type="entry name" value="Cro/C1-type_HTH"/>
</dbReference>
<dbReference type="SUPFAM" id="SSF47413">
    <property type="entry name" value="lambda repressor-like DNA-binding domains"/>
    <property type="match status" value="1"/>
</dbReference>
<keyword evidence="4" id="KW-1185">Reference proteome</keyword>
<evidence type="ECO:0000313" key="3">
    <source>
        <dbReference type="EMBL" id="MFD1124259.1"/>
    </source>
</evidence>
<accession>A0ABW3PFM1</accession>
<name>A0ABW3PFM1_9LACO</name>
<proteinExistence type="predicted"/>
<protein>
    <submittedName>
        <fullName evidence="3">Helix-turn-helix transcriptional regulator</fullName>
    </submittedName>
</protein>
<dbReference type="PANTHER" id="PTHR46558:SF4">
    <property type="entry name" value="DNA-BIDING PHAGE PROTEIN"/>
    <property type="match status" value="1"/>
</dbReference>
<evidence type="ECO:0000256" key="1">
    <source>
        <dbReference type="ARBA" id="ARBA00023125"/>
    </source>
</evidence>
<dbReference type="Gene3D" id="1.10.260.40">
    <property type="entry name" value="lambda repressor-like DNA-binding domains"/>
    <property type="match status" value="1"/>
</dbReference>
<evidence type="ECO:0000313" key="4">
    <source>
        <dbReference type="Proteomes" id="UP001597156"/>
    </source>
</evidence>
<feature type="domain" description="HTH cro/C1-type" evidence="2">
    <location>
        <begin position="7"/>
        <end position="61"/>
    </location>
</feature>
<reference evidence="4" key="1">
    <citation type="journal article" date="2019" name="Int. J. Syst. Evol. Microbiol.">
        <title>The Global Catalogue of Microorganisms (GCM) 10K type strain sequencing project: providing services to taxonomists for standard genome sequencing and annotation.</title>
        <authorList>
            <consortium name="The Broad Institute Genomics Platform"/>
            <consortium name="The Broad Institute Genome Sequencing Center for Infectious Disease"/>
            <person name="Wu L."/>
            <person name="Ma J."/>
        </authorList>
    </citation>
    <scope>NUCLEOTIDE SEQUENCE [LARGE SCALE GENOMIC DNA]</scope>
    <source>
        <strain evidence="4">CCUG 71848</strain>
    </source>
</reference>
<dbReference type="PANTHER" id="PTHR46558">
    <property type="entry name" value="TRACRIPTIONAL REGULATORY PROTEIN-RELATED-RELATED"/>
    <property type="match status" value="1"/>
</dbReference>
<dbReference type="InterPro" id="IPR010982">
    <property type="entry name" value="Lambda_DNA-bd_dom_sf"/>
</dbReference>
<dbReference type="Proteomes" id="UP001597156">
    <property type="component" value="Unassembled WGS sequence"/>
</dbReference>
<dbReference type="SMART" id="SM00530">
    <property type="entry name" value="HTH_XRE"/>
    <property type="match status" value="1"/>
</dbReference>
<gene>
    <name evidence="3" type="ORF">ACFQ22_02625</name>
</gene>
<organism evidence="3 4">
    <name type="scientific">Lentilactobacillus raoultii</name>
    <dbReference type="NCBI Taxonomy" id="1987503"/>
    <lineage>
        <taxon>Bacteria</taxon>
        <taxon>Bacillati</taxon>
        <taxon>Bacillota</taxon>
        <taxon>Bacilli</taxon>
        <taxon>Lactobacillales</taxon>
        <taxon>Lactobacillaceae</taxon>
        <taxon>Lentilactobacillus</taxon>
    </lineage>
</organism>
<dbReference type="PROSITE" id="PS50943">
    <property type="entry name" value="HTH_CROC1"/>
    <property type="match status" value="1"/>
</dbReference>
<dbReference type="EMBL" id="JBHTLH010000006">
    <property type="protein sequence ID" value="MFD1124259.1"/>
    <property type="molecule type" value="Genomic_DNA"/>
</dbReference>